<evidence type="ECO:0000313" key="2">
    <source>
        <dbReference type="EMBL" id="SFP31510.1"/>
    </source>
</evidence>
<gene>
    <name evidence="1" type="ORF">HHA03_24970</name>
    <name evidence="2" type="ORF">SAMN05421839_1145</name>
</gene>
<proteinExistence type="predicted"/>
<dbReference type="AlphaFoldDB" id="A0A1I5PCJ3"/>
<dbReference type="RefSeq" id="WP_089831613.1">
    <property type="nucleotide sequence ID" value="NZ_BJWI01000094.1"/>
</dbReference>
<dbReference type="EMBL" id="FOXC01000014">
    <property type="protein sequence ID" value="SFP31510.1"/>
    <property type="molecule type" value="Genomic_DNA"/>
</dbReference>
<reference evidence="2 3" key="1">
    <citation type="submission" date="2016-10" db="EMBL/GenBank/DDBJ databases">
        <authorList>
            <person name="de Groot N.N."/>
        </authorList>
    </citation>
    <scope>NUCLEOTIDE SEQUENCE [LARGE SCALE GENOMIC DNA]</scope>
    <source>
        <strain evidence="2 3">DSM 17073</strain>
    </source>
</reference>
<keyword evidence="4" id="KW-1185">Reference proteome</keyword>
<name>A0A1I5PCJ3_9BACI</name>
<dbReference type="EMBL" id="BJWI01000094">
    <property type="protein sequence ID" value="GEM02965.1"/>
    <property type="molecule type" value="Genomic_DNA"/>
</dbReference>
<evidence type="ECO:0000313" key="4">
    <source>
        <dbReference type="Proteomes" id="UP000321547"/>
    </source>
</evidence>
<evidence type="ECO:0000313" key="1">
    <source>
        <dbReference type="EMBL" id="GEM02965.1"/>
    </source>
</evidence>
<reference evidence="1 4" key="2">
    <citation type="submission" date="2019-07" db="EMBL/GenBank/DDBJ databases">
        <title>Whole genome shotgun sequence of Halolactibacillus halophilus NBRC 100868.</title>
        <authorList>
            <person name="Hosoyama A."/>
            <person name="Uohara A."/>
            <person name="Ohji S."/>
            <person name="Ichikawa N."/>
        </authorList>
    </citation>
    <scope>NUCLEOTIDE SEQUENCE [LARGE SCALE GENOMIC DNA]</scope>
    <source>
        <strain evidence="1 4">NBRC 100868</strain>
    </source>
</reference>
<dbReference type="STRING" id="306540.SAMN05421839_1145"/>
<organism evidence="2 3">
    <name type="scientific">Halolactibacillus halophilus</name>
    <dbReference type="NCBI Taxonomy" id="306540"/>
    <lineage>
        <taxon>Bacteria</taxon>
        <taxon>Bacillati</taxon>
        <taxon>Bacillota</taxon>
        <taxon>Bacilli</taxon>
        <taxon>Bacillales</taxon>
        <taxon>Bacillaceae</taxon>
        <taxon>Halolactibacillus</taxon>
    </lineage>
</organism>
<protein>
    <recommendedName>
        <fullName evidence="5">Bacteriocin class II with double-glycine leader peptide</fullName>
    </recommendedName>
</protein>
<dbReference type="OrthoDB" id="2990764at2"/>
<dbReference type="Proteomes" id="UP000321547">
    <property type="component" value="Unassembled WGS sequence"/>
</dbReference>
<accession>A0A1I5PCJ3</accession>
<sequence length="83" mass="8125">MSKEQGEEFKRQILAEVNQNSTGGISIQGISNCGAVSIAGFAHTTAFSGLAAAAGVSGPVGWALGNAVGTVWLAGSAAGCLSD</sequence>
<dbReference type="Proteomes" id="UP000242243">
    <property type="component" value="Unassembled WGS sequence"/>
</dbReference>
<evidence type="ECO:0000313" key="3">
    <source>
        <dbReference type="Proteomes" id="UP000242243"/>
    </source>
</evidence>
<evidence type="ECO:0008006" key="5">
    <source>
        <dbReference type="Google" id="ProtNLM"/>
    </source>
</evidence>